<evidence type="ECO:0000259" key="1">
    <source>
        <dbReference type="Pfam" id="PF07734"/>
    </source>
</evidence>
<dbReference type="NCBIfam" id="TIGR01640">
    <property type="entry name" value="F_box_assoc_1"/>
    <property type="match status" value="1"/>
</dbReference>
<dbReference type="PANTHER" id="PTHR31672:SF10">
    <property type="entry name" value="F-BOX DOMAIN-CONTAINING PROTEIN"/>
    <property type="match status" value="1"/>
</dbReference>
<dbReference type="EMBL" id="JACTNZ010000004">
    <property type="protein sequence ID" value="KAG5552405.1"/>
    <property type="molecule type" value="Genomic_DNA"/>
</dbReference>
<dbReference type="InterPro" id="IPR017451">
    <property type="entry name" value="F-box-assoc_interact_dom"/>
</dbReference>
<accession>A0AAV6KIS6</accession>
<name>A0AAV6KIS6_9ERIC</name>
<dbReference type="AlphaFoldDB" id="A0AAV6KIS6"/>
<feature type="domain" description="F-box associated beta-propeller type 1" evidence="1">
    <location>
        <begin position="31"/>
        <end position="306"/>
    </location>
</feature>
<dbReference type="InterPro" id="IPR050796">
    <property type="entry name" value="SCF_F-box_component"/>
</dbReference>
<dbReference type="InterPro" id="IPR006527">
    <property type="entry name" value="F-box-assoc_dom_typ1"/>
</dbReference>
<evidence type="ECO:0000313" key="2">
    <source>
        <dbReference type="EMBL" id="KAG5552405.1"/>
    </source>
</evidence>
<gene>
    <name evidence="2" type="ORF">RHGRI_010472</name>
</gene>
<comment type="caution">
    <text evidence="2">The sequence shown here is derived from an EMBL/GenBank/DDBJ whole genome shotgun (WGS) entry which is preliminary data.</text>
</comment>
<dbReference type="PANTHER" id="PTHR31672">
    <property type="entry name" value="BNACNNG10540D PROTEIN"/>
    <property type="match status" value="1"/>
</dbReference>
<keyword evidence="3" id="KW-1185">Reference proteome</keyword>
<reference evidence="2" key="1">
    <citation type="submission" date="2020-08" db="EMBL/GenBank/DDBJ databases">
        <title>Plant Genome Project.</title>
        <authorList>
            <person name="Zhang R.-G."/>
        </authorList>
    </citation>
    <scope>NUCLEOTIDE SEQUENCE</scope>
    <source>
        <strain evidence="2">WSP0</strain>
        <tissue evidence="2">Leaf</tissue>
    </source>
</reference>
<protein>
    <recommendedName>
        <fullName evidence="1">F-box associated beta-propeller type 1 domain-containing protein</fullName>
    </recommendedName>
</protein>
<evidence type="ECO:0000313" key="3">
    <source>
        <dbReference type="Proteomes" id="UP000823749"/>
    </source>
</evidence>
<sequence>MIEHYSFRLDNSHGFDEYAEHESPTKNPGSRFHIFGSCNGLLCLYGCIVEKSFPILLLWNPLVGKGVAVPGPGVGGWFQTFGFGFDELRNDHKVVAILALDIQGFQPQVEIYSLNSGMWREISPEALRCPVPFKFPQAYLNGVAHWVATDPRTQSSDAKRSCIVTFSFKYEVFGEMMLPETGSMLLEITMEYLTVLQDSLSFINIANDLGDGEHSSCWVWVMEKYGVEESWTLLFRVDTSSVLDWPVGFRMNGELAMETREASLVSYDPESKQVKDLGIRGCELVQNENARRTRSFYMGKYVESLILLEREASAPEHMGTSDEYSVFVAEFEKAVDVVLRILTGEEV</sequence>
<proteinExistence type="predicted"/>
<dbReference type="Proteomes" id="UP000823749">
    <property type="component" value="Chromosome 4"/>
</dbReference>
<organism evidence="2 3">
    <name type="scientific">Rhododendron griersonianum</name>
    <dbReference type="NCBI Taxonomy" id="479676"/>
    <lineage>
        <taxon>Eukaryota</taxon>
        <taxon>Viridiplantae</taxon>
        <taxon>Streptophyta</taxon>
        <taxon>Embryophyta</taxon>
        <taxon>Tracheophyta</taxon>
        <taxon>Spermatophyta</taxon>
        <taxon>Magnoliopsida</taxon>
        <taxon>eudicotyledons</taxon>
        <taxon>Gunneridae</taxon>
        <taxon>Pentapetalae</taxon>
        <taxon>asterids</taxon>
        <taxon>Ericales</taxon>
        <taxon>Ericaceae</taxon>
        <taxon>Ericoideae</taxon>
        <taxon>Rhodoreae</taxon>
        <taxon>Rhododendron</taxon>
    </lineage>
</organism>
<dbReference type="Pfam" id="PF07734">
    <property type="entry name" value="FBA_1"/>
    <property type="match status" value="1"/>
</dbReference>